<organism evidence="1 2">
    <name type="scientific">Hypoxylon rubiginosum</name>
    <dbReference type="NCBI Taxonomy" id="110542"/>
    <lineage>
        <taxon>Eukaryota</taxon>
        <taxon>Fungi</taxon>
        <taxon>Dikarya</taxon>
        <taxon>Ascomycota</taxon>
        <taxon>Pezizomycotina</taxon>
        <taxon>Sordariomycetes</taxon>
        <taxon>Xylariomycetidae</taxon>
        <taxon>Xylariales</taxon>
        <taxon>Hypoxylaceae</taxon>
        <taxon>Hypoxylon</taxon>
    </lineage>
</organism>
<comment type="caution">
    <text evidence="1">The sequence shown here is derived from an EMBL/GenBank/DDBJ whole genome shotgun (WGS) entry which is preliminary data.</text>
</comment>
<accession>A0ACB9YK08</accession>
<dbReference type="EMBL" id="MU393616">
    <property type="protein sequence ID" value="KAI4859735.1"/>
    <property type="molecule type" value="Genomic_DNA"/>
</dbReference>
<proteinExistence type="predicted"/>
<sequence>MALYLKNVTLVGVLSATLNTSIAPLLAMDLRLSYAQIVTTVPSQPLPLGRITFEQATTIIHCMYPTTLIIAISFGGLVPCLLEMNFLHGLGTPYFLARSLEVATGRFMLVSAIAATSHIQDFRDVEVDRATRRKTILLIIRDINARILAVPEVGEFTIVSCWFWEALWRKCVVASMAALMLVMKLLLNPSEKGDDLAWKNLWFLGMLKLFSQPLFTMHRHVL</sequence>
<reference evidence="1 2" key="1">
    <citation type="journal article" date="2022" name="New Phytol.">
        <title>Ecological generalism drives hyperdiversity of secondary metabolite gene clusters in xylarialean endophytes.</title>
        <authorList>
            <person name="Franco M.E.E."/>
            <person name="Wisecaver J.H."/>
            <person name="Arnold A.E."/>
            <person name="Ju Y.M."/>
            <person name="Slot J.C."/>
            <person name="Ahrendt S."/>
            <person name="Moore L.P."/>
            <person name="Eastman K.E."/>
            <person name="Scott K."/>
            <person name="Konkel Z."/>
            <person name="Mondo S.J."/>
            <person name="Kuo A."/>
            <person name="Hayes R.D."/>
            <person name="Haridas S."/>
            <person name="Andreopoulos B."/>
            <person name="Riley R."/>
            <person name="LaButti K."/>
            <person name="Pangilinan J."/>
            <person name="Lipzen A."/>
            <person name="Amirebrahimi M."/>
            <person name="Yan J."/>
            <person name="Adam C."/>
            <person name="Keymanesh K."/>
            <person name="Ng V."/>
            <person name="Louie K."/>
            <person name="Northen T."/>
            <person name="Drula E."/>
            <person name="Henrissat B."/>
            <person name="Hsieh H.M."/>
            <person name="Youens-Clark K."/>
            <person name="Lutzoni F."/>
            <person name="Miadlikowska J."/>
            <person name="Eastwood D.C."/>
            <person name="Hamelin R.C."/>
            <person name="Grigoriev I.V."/>
            <person name="U'Ren J.M."/>
        </authorList>
    </citation>
    <scope>NUCLEOTIDE SEQUENCE [LARGE SCALE GENOMIC DNA]</scope>
    <source>
        <strain evidence="1 2">CBS 119005</strain>
    </source>
</reference>
<gene>
    <name evidence="1" type="ORF">F4820DRAFT_466422</name>
</gene>
<evidence type="ECO:0000313" key="1">
    <source>
        <dbReference type="EMBL" id="KAI4859735.1"/>
    </source>
</evidence>
<name>A0ACB9YK08_9PEZI</name>
<protein>
    <submittedName>
        <fullName evidence="1">Uncharacterized protein</fullName>
    </submittedName>
</protein>
<keyword evidence="2" id="KW-1185">Reference proteome</keyword>
<evidence type="ECO:0000313" key="2">
    <source>
        <dbReference type="Proteomes" id="UP001497700"/>
    </source>
</evidence>
<dbReference type="Proteomes" id="UP001497700">
    <property type="component" value="Unassembled WGS sequence"/>
</dbReference>